<sequence length="79" mass="8887">MTKATIVKMPNTKQFEFGGLNLQLRLDGKSILNIEKRLDEALLGIFTKGQGEMKMPAQINYLSSCKVLTKQAVYLIQIL</sequence>
<name>A0A0V8CZ61_LACLL</name>
<dbReference type="EMBL" id="LKLP01000101">
    <property type="protein sequence ID" value="KSU06603.1"/>
    <property type="molecule type" value="Genomic_DNA"/>
</dbReference>
<dbReference type="InterPro" id="IPR046078">
    <property type="entry name" value="DUF6096"/>
</dbReference>
<organism evidence="1 2">
    <name type="scientific">Lactococcus lactis subsp. lactis</name>
    <name type="common">Streptococcus lactis</name>
    <dbReference type="NCBI Taxonomy" id="1360"/>
    <lineage>
        <taxon>Bacteria</taxon>
        <taxon>Bacillati</taxon>
        <taxon>Bacillota</taxon>
        <taxon>Bacilli</taxon>
        <taxon>Lactobacillales</taxon>
        <taxon>Streptococcaceae</taxon>
        <taxon>Lactococcus</taxon>
    </lineage>
</organism>
<accession>A0A0V8CZ61</accession>
<gene>
    <name evidence="1" type="ORF">LMG8520_2059</name>
</gene>
<reference evidence="2" key="1">
    <citation type="submission" date="2015-10" db="EMBL/GenBank/DDBJ databases">
        <title>Draft Genome Sequences of 11 Lactococcus lactis subspecies cremoris strains.</title>
        <authorList>
            <person name="Wels M."/>
            <person name="Backus L."/>
            <person name="Boekhorst J."/>
            <person name="Dijkstra A."/>
            <person name="Beerthuizen M."/>
            <person name="Kelly W."/>
            <person name="Siezen R."/>
            <person name="Bachmann H."/>
            <person name="Van Hijum S."/>
        </authorList>
    </citation>
    <scope>NUCLEOTIDE SEQUENCE [LARGE SCALE GENOMIC DNA]</scope>
    <source>
        <strain evidence="2">LMG8520</strain>
    </source>
</reference>
<dbReference type="AlphaFoldDB" id="A0A0V8CZ61"/>
<proteinExistence type="predicted"/>
<dbReference type="Pfam" id="PF19591">
    <property type="entry name" value="DUF6096"/>
    <property type="match status" value="1"/>
</dbReference>
<comment type="caution">
    <text evidence="1">The sequence shown here is derived from an EMBL/GenBank/DDBJ whole genome shotgun (WGS) entry which is preliminary data.</text>
</comment>
<evidence type="ECO:0000313" key="1">
    <source>
        <dbReference type="EMBL" id="KSU06603.1"/>
    </source>
</evidence>
<dbReference type="Proteomes" id="UP000054230">
    <property type="component" value="Unassembled WGS sequence"/>
</dbReference>
<evidence type="ECO:0000313" key="2">
    <source>
        <dbReference type="Proteomes" id="UP000054230"/>
    </source>
</evidence>
<dbReference type="PATRIC" id="fig|1360.106.peg.2352"/>
<protein>
    <submittedName>
        <fullName evidence="1">Prophage protein</fullName>
    </submittedName>
</protein>